<dbReference type="Pfam" id="PF00589">
    <property type="entry name" value="Phage_integrase"/>
    <property type="match status" value="1"/>
</dbReference>
<dbReference type="SUPFAM" id="SSF56349">
    <property type="entry name" value="DNA breaking-rejoining enzymes"/>
    <property type="match status" value="1"/>
</dbReference>
<dbReference type="RefSeq" id="WP_072311702.1">
    <property type="nucleotide sequence ID" value="NZ_FPIW01000017.1"/>
</dbReference>
<evidence type="ECO:0000256" key="2">
    <source>
        <dbReference type="ARBA" id="ARBA00022908"/>
    </source>
</evidence>
<comment type="similarity">
    <text evidence="1">Belongs to the 'phage' integrase family.</text>
</comment>
<feature type="domain" description="Tyr recombinase" evidence="5">
    <location>
        <begin position="194"/>
        <end position="372"/>
    </location>
</feature>
<dbReference type="PROSITE" id="PS51898">
    <property type="entry name" value="TYR_RECOMBINASE"/>
    <property type="match status" value="1"/>
</dbReference>
<keyword evidence="3" id="KW-0238">DNA-binding</keyword>
<protein>
    <submittedName>
        <fullName evidence="6">Site-specific recombinase XerD</fullName>
    </submittedName>
</protein>
<evidence type="ECO:0000256" key="4">
    <source>
        <dbReference type="ARBA" id="ARBA00023172"/>
    </source>
</evidence>
<dbReference type="InterPro" id="IPR050808">
    <property type="entry name" value="Phage_Integrase"/>
</dbReference>
<dbReference type="GO" id="GO:0015074">
    <property type="term" value="P:DNA integration"/>
    <property type="evidence" value="ECO:0007669"/>
    <property type="project" value="UniProtKB-KW"/>
</dbReference>
<dbReference type="GO" id="GO:0003677">
    <property type="term" value="F:DNA binding"/>
    <property type="evidence" value="ECO:0007669"/>
    <property type="project" value="UniProtKB-KW"/>
</dbReference>
<dbReference type="InterPro" id="IPR013762">
    <property type="entry name" value="Integrase-like_cat_sf"/>
</dbReference>
<comment type="caution">
    <text evidence="6">The sequence shown here is derived from an EMBL/GenBank/DDBJ whole genome shotgun (WGS) entry which is preliminary data.</text>
</comment>
<dbReference type="EMBL" id="FPIW01000017">
    <property type="protein sequence ID" value="SFW42160.1"/>
    <property type="molecule type" value="Genomic_DNA"/>
</dbReference>
<proteinExistence type="inferred from homology"/>
<evidence type="ECO:0000256" key="3">
    <source>
        <dbReference type="ARBA" id="ARBA00023125"/>
    </source>
</evidence>
<name>A0AA94L201_DESDE</name>
<keyword evidence="4" id="KW-0233">DNA recombination</keyword>
<evidence type="ECO:0000259" key="5">
    <source>
        <dbReference type="PROSITE" id="PS51898"/>
    </source>
</evidence>
<dbReference type="GO" id="GO:0006310">
    <property type="term" value="P:DNA recombination"/>
    <property type="evidence" value="ECO:0007669"/>
    <property type="project" value="UniProtKB-KW"/>
</dbReference>
<dbReference type="Proteomes" id="UP000182680">
    <property type="component" value="Unassembled WGS sequence"/>
</dbReference>
<evidence type="ECO:0000313" key="7">
    <source>
        <dbReference type="Proteomes" id="UP000182680"/>
    </source>
</evidence>
<reference evidence="7" key="1">
    <citation type="submission" date="2016-11" db="EMBL/GenBank/DDBJ databases">
        <authorList>
            <person name="Jaros S."/>
            <person name="Januszkiewicz K."/>
            <person name="Wedrychowicz H."/>
        </authorList>
    </citation>
    <scope>NUCLEOTIDE SEQUENCE [LARGE SCALE GENOMIC DNA]</scope>
    <source>
        <strain evidence="7">DSM 7057</strain>
    </source>
</reference>
<dbReference type="PANTHER" id="PTHR30629:SF2">
    <property type="entry name" value="PROPHAGE INTEGRASE INTS-RELATED"/>
    <property type="match status" value="1"/>
</dbReference>
<dbReference type="AlphaFoldDB" id="A0AA94L201"/>
<sequence length="382" mass="43147">MAGQSRIKTNYPGIFYRITERKGKRGEERVYYIVFKQDGKVIEEKVGRQYADDMTPAKASGIRAERIEGKRVSRKDIREAALAAKAAEDAKPTIIKLWNQYQQFFDDGKTRKPDTSRYHLYIENIFGDKTPGEITTLDVDKLRQKLLKIGKSAQTAKHVLALLRRIIMFGVKKGLCAAPDPSKLHFEMPRIDNQKTENLSANQLKKYLEAIDNEPDQDAAAFLRLALVTGMRKGALMALQWTDIDFESGFILLRGEAAKKGKTERIPLSHAARAILQGVRRTDSPFVFPGRNGAQRKDFRKIAVRVKQNAGLPDDFRPLHGLRHAYASLLASSGKVDLYTLQKLLTHSSPQMTQRYAHLADEAMQRAASVADEIFAMDTEKK</sequence>
<dbReference type="InterPro" id="IPR002104">
    <property type="entry name" value="Integrase_catalytic"/>
</dbReference>
<keyword evidence="2" id="KW-0229">DNA integration</keyword>
<dbReference type="Gene3D" id="1.10.443.10">
    <property type="entry name" value="Intergrase catalytic core"/>
    <property type="match status" value="1"/>
</dbReference>
<dbReference type="InterPro" id="IPR011010">
    <property type="entry name" value="DNA_brk_join_enz"/>
</dbReference>
<evidence type="ECO:0000313" key="6">
    <source>
        <dbReference type="EMBL" id="SFW42160.1"/>
    </source>
</evidence>
<dbReference type="Gene3D" id="1.10.150.130">
    <property type="match status" value="1"/>
</dbReference>
<accession>A0AA94L201</accession>
<dbReference type="PANTHER" id="PTHR30629">
    <property type="entry name" value="PROPHAGE INTEGRASE"/>
    <property type="match status" value="1"/>
</dbReference>
<dbReference type="InterPro" id="IPR010998">
    <property type="entry name" value="Integrase_recombinase_N"/>
</dbReference>
<organism evidence="6 7">
    <name type="scientific">Desulfovibrio desulfuricans</name>
    <dbReference type="NCBI Taxonomy" id="876"/>
    <lineage>
        <taxon>Bacteria</taxon>
        <taxon>Pseudomonadati</taxon>
        <taxon>Thermodesulfobacteriota</taxon>
        <taxon>Desulfovibrionia</taxon>
        <taxon>Desulfovibrionales</taxon>
        <taxon>Desulfovibrionaceae</taxon>
        <taxon>Desulfovibrio</taxon>
    </lineage>
</organism>
<dbReference type="CDD" id="cd00796">
    <property type="entry name" value="INT_Rci_Hp1_C"/>
    <property type="match status" value="1"/>
</dbReference>
<gene>
    <name evidence="6" type="ORF">SAMN02910291_01235</name>
</gene>
<evidence type="ECO:0000256" key="1">
    <source>
        <dbReference type="ARBA" id="ARBA00008857"/>
    </source>
</evidence>